<evidence type="ECO:0000256" key="5">
    <source>
        <dbReference type="PROSITE-ProRule" id="PRU00042"/>
    </source>
</evidence>
<evidence type="ECO:0000256" key="1">
    <source>
        <dbReference type="ARBA" id="ARBA00022723"/>
    </source>
</evidence>
<keyword evidence="9" id="KW-1185">Reference proteome</keyword>
<keyword evidence="3 5" id="KW-0863">Zinc-finger</keyword>
<dbReference type="PANTHER" id="PTHR23057">
    <property type="entry name" value="JUXTAPOSED WITH ANOTHER ZINC FINGER PROTEIN 1"/>
    <property type="match status" value="1"/>
</dbReference>
<dbReference type="KEGG" id="pco:PHACADRAFT_253197"/>
<dbReference type="OrthoDB" id="3269380at2759"/>
<evidence type="ECO:0000259" key="7">
    <source>
        <dbReference type="PROSITE" id="PS50157"/>
    </source>
</evidence>
<feature type="compositionally biased region" description="Low complexity" evidence="6">
    <location>
        <begin position="319"/>
        <end position="340"/>
    </location>
</feature>
<feature type="region of interest" description="Disordered" evidence="6">
    <location>
        <begin position="251"/>
        <end position="297"/>
    </location>
</feature>
<evidence type="ECO:0000256" key="2">
    <source>
        <dbReference type="ARBA" id="ARBA00022737"/>
    </source>
</evidence>
<dbReference type="EMBL" id="JH930470">
    <property type="protein sequence ID" value="EKM58708.1"/>
    <property type="molecule type" value="Genomic_DNA"/>
</dbReference>
<dbReference type="RefSeq" id="XP_007394006.1">
    <property type="nucleotide sequence ID" value="XM_007393944.1"/>
</dbReference>
<keyword evidence="2" id="KW-0677">Repeat</keyword>
<accession>K5W477</accession>
<name>K5W477_PHACS</name>
<gene>
    <name evidence="8" type="ORF">PHACADRAFT_253197</name>
</gene>
<dbReference type="InterPro" id="IPR051580">
    <property type="entry name" value="ZnF-Chromatin_assoc"/>
</dbReference>
<feature type="region of interest" description="Disordered" evidence="6">
    <location>
        <begin position="1"/>
        <end position="47"/>
    </location>
</feature>
<evidence type="ECO:0000313" key="9">
    <source>
        <dbReference type="Proteomes" id="UP000008370"/>
    </source>
</evidence>
<feature type="compositionally biased region" description="Basic and acidic residues" evidence="6">
    <location>
        <begin position="360"/>
        <end position="370"/>
    </location>
</feature>
<feature type="domain" description="C2H2-type" evidence="7">
    <location>
        <begin position="370"/>
        <end position="403"/>
    </location>
</feature>
<dbReference type="InterPro" id="IPR013087">
    <property type="entry name" value="Znf_C2H2_type"/>
</dbReference>
<dbReference type="STRING" id="650164.K5W477"/>
<dbReference type="InParanoid" id="K5W477"/>
<sequence>MSVSTTPSTAAPSPRGSVPPLDASQRRFGSPSSIVSQDSRPTTPLSIQLDDYGPMLEREKDFCTNFSCCGLTLPDMHALLDHFEESHVVVIGADGRPVYPAPPSPSPASSSLSNTALSSPSSPYSRYLPHLAGYSSSRAPVASIVIDYPKPYPPSEYQMATSPFADVLDSGLGLDFGFPDIADPYDPFGFEAQNALAPAIEVGPPSPVSPASPTLSTAPSIFDSLTASTASSPVTSAFSSPSPKLGEAACLPPLPFSPKPSEPTCVPPAMLENPQPRADGTAASPSQSVSPEPCSIPLSLSRRQPYYRAETAPSPSPTPTAFRPYYSPAPSPSSSRPSRAGQVKAELLDQPAHSIKISGRRKDRDREKQYRCPNASCTKRYLNPNGLKYHVEKGTCTDKGPRPYVRKAGAAGHSPVAAA</sequence>
<evidence type="ECO:0000256" key="6">
    <source>
        <dbReference type="SAM" id="MobiDB-lite"/>
    </source>
</evidence>
<evidence type="ECO:0000313" key="8">
    <source>
        <dbReference type="EMBL" id="EKM58708.1"/>
    </source>
</evidence>
<feature type="compositionally biased region" description="Polar residues" evidence="6">
    <location>
        <begin position="30"/>
        <end position="46"/>
    </location>
</feature>
<feature type="region of interest" description="Disordered" evidence="6">
    <location>
        <begin position="309"/>
        <end position="371"/>
    </location>
</feature>
<keyword evidence="4" id="KW-0862">Zinc</keyword>
<evidence type="ECO:0000256" key="4">
    <source>
        <dbReference type="ARBA" id="ARBA00022833"/>
    </source>
</evidence>
<dbReference type="GeneID" id="18915699"/>
<feature type="compositionally biased region" description="Low complexity" evidence="6">
    <location>
        <begin position="1"/>
        <end position="14"/>
    </location>
</feature>
<reference evidence="8 9" key="1">
    <citation type="journal article" date="2012" name="BMC Genomics">
        <title>Comparative genomics of the white-rot fungi, Phanerochaete carnosa and P. chrysosporium, to elucidate the genetic basis of the distinct wood types they colonize.</title>
        <authorList>
            <person name="Suzuki H."/>
            <person name="MacDonald J."/>
            <person name="Syed K."/>
            <person name="Salamov A."/>
            <person name="Hori C."/>
            <person name="Aerts A."/>
            <person name="Henrissat B."/>
            <person name="Wiebenga A."/>
            <person name="vanKuyk P.A."/>
            <person name="Barry K."/>
            <person name="Lindquist E."/>
            <person name="LaButti K."/>
            <person name="Lapidus A."/>
            <person name="Lucas S."/>
            <person name="Coutinho P."/>
            <person name="Gong Y."/>
            <person name="Samejima M."/>
            <person name="Mahadevan R."/>
            <person name="Abou-Zaid M."/>
            <person name="de Vries R.P."/>
            <person name="Igarashi K."/>
            <person name="Yadav J.S."/>
            <person name="Grigoriev I.V."/>
            <person name="Master E.R."/>
        </authorList>
    </citation>
    <scope>NUCLEOTIDE SEQUENCE [LARGE SCALE GENOMIC DNA]</scope>
    <source>
        <strain evidence="8 9">HHB-10118-sp</strain>
    </source>
</reference>
<protein>
    <recommendedName>
        <fullName evidence="7">C2H2-type domain-containing protein</fullName>
    </recommendedName>
</protein>
<dbReference type="Proteomes" id="UP000008370">
    <property type="component" value="Unassembled WGS sequence"/>
</dbReference>
<organism evidence="8 9">
    <name type="scientific">Phanerochaete carnosa (strain HHB-10118-sp)</name>
    <name type="common">White-rot fungus</name>
    <name type="synonym">Peniophora carnosa</name>
    <dbReference type="NCBI Taxonomy" id="650164"/>
    <lineage>
        <taxon>Eukaryota</taxon>
        <taxon>Fungi</taxon>
        <taxon>Dikarya</taxon>
        <taxon>Basidiomycota</taxon>
        <taxon>Agaricomycotina</taxon>
        <taxon>Agaricomycetes</taxon>
        <taxon>Polyporales</taxon>
        <taxon>Phanerochaetaceae</taxon>
        <taxon>Phanerochaete</taxon>
    </lineage>
</organism>
<dbReference type="PROSITE" id="PS50157">
    <property type="entry name" value="ZINC_FINGER_C2H2_2"/>
    <property type="match status" value="1"/>
</dbReference>
<dbReference type="GO" id="GO:0008270">
    <property type="term" value="F:zinc ion binding"/>
    <property type="evidence" value="ECO:0007669"/>
    <property type="project" value="UniProtKB-KW"/>
</dbReference>
<dbReference type="GO" id="GO:0005634">
    <property type="term" value="C:nucleus"/>
    <property type="evidence" value="ECO:0007669"/>
    <property type="project" value="TreeGrafter"/>
</dbReference>
<proteinExistence type="predicted"/>
<keyword evidence="1" id="KW-0479">Metal-binding</keyword>
<evidence type="ECO:0000256" key="3">
    <source>
        <dbReference type="ARBA" id="ARBA00022771"/>
    </source>
</evidence>
<dbReference type="HOGENOM" id="CLU_655700_0_0_1"/>
<feature type="compositionally biased region" description="Pro residues" evidence="6">
    <location>
        <begin position="252"/>
        <end position="261"/>
    </location>
</feature>
<dbReference type="AlphaFoldDB" id="K5W477"/>
<dbReference type="PANTHER" id="PTHR23057:SF0">
    <property type="entry name" value="JUXTAPOSED WITH ANOTHER ZINC FINGER PROTEIN 1"/>
    <property type="match status" value="1"/>
</dbReference>